<sequence>MALNYFYNAQLQESPEASRPASGNHSEWLWLMLLVFLFLTHNDLNTCRHGENSTNLIVILVILFFFTKATC</sequence>
<name>A0A926ELA5_9FIRM</name>
<dbReference type="Proteomes" id="UP000655830">
    <property type="component" value="Unassembled WGS sequence"/>
</dbReference>
<protein>
    <submittedName>
        <fullName evidence="1">Uncharacterized protein</fullName>
    </submittedName>
</protein>
<accession>A0A926ELA5</accession>
<comment type="caution">
    <text evidence="1">The sequence shown here is derived from an EMBL/GenBank/DDBJ whole genome shotgun (WGS) entry which is preliminary data.</text>
</comment>
<proteinExistence type="predicted"/>
<dbReference type="EMBL" id="JACRSY010000023">
    <property type="protein sequence ID" value="MBC8580575.1"/>
    <property type="molecule type" value="Genomic_DNA"/>
</dbReference>
<keyword evidence="2" id="KW-1185">Reference proteome</keyword>
<reference evidence="1" key="1">
    <citation type="submission" date="2020-08" db="EMBL/GenBank/DDBJ databases">
        <title>Genome public.</title>
        <authorList>
            <person name="Liu C."/>
            <person name="Sun Q."/>
        </authorList>
    </citation>
    <scope>NUCLEOTIDE SEQUENCE</scope>
    <source>
        <strain evidence="1">NSJ-12</strain>
    </source>
</reference>
<evidence type="ECO:0000313" key="2">
    <source>
        <dbReference type="Proteomes" id="UP000655830"/>
    </source>
</evidence>
<evidence type="ECO:0000313" key="1">
    <source>
        <dbReference type="EMBL" id="MBC8580575.1"/>
    </source>
</evidence>
<gene>
    <name evidence="1" type="ORF">H8718_13715</name>
</gene>
<organism evidence="1 2">
    <name type="scientific">Zhenhengia yiwuensis</name>
    <dbReference type="NCBI Taxonomy" id="2763666"/>
    <lineage>
        <taxon>Bacteria</taxon>
        <taxon>Bacillati</taxon>
        <taxon>Bacillota</taxon>
        <taxon>Clostridia</taxon>
        <taxon>Lachnospirales</taxon>
        <taxon>Lachnospiraceae</taxon>
        <taxon>Zhenhengia</taxon>
    </lineage>
</organism>
<dbReference type="AlphaFoldDB" id="A0A926ELA5"/>
<dbReference type="RefSeq" id="WP_177671396.1">
    <property type="nucleotide sequence ID" value="NZ_JACRSY010000023.1"/>
</dbReference>